<feature type="compositionally biased region" description="Basic and acidic residues" evidence="6">
    <location>
        <begin position="498"/>
        <end position="511"/>
    </location>
</feature>
<sequence>MNILLAAINAKYIHSNLAVYSLRAYASRYMEETEIAEYTINQPVDEILMDIYTRKPDILCISCYLWNISYVRQLIREIPKALPDTKIWLGGPEVSYNAGELLEEYPGLAGIICGEGEETFLELMDYYHSVTEIPAEKEDTGCSRPMVPDLSEIRGITYRNSDGSIIETQPRPVLDLSTIPFVYENIEGFRNRIIYYESSRGCPFSCSYCLSSIDKCLRFRDLDLVKQELRFFIDHEVPQVKFVDRTFNCRHDHAMAVWNYIKEHDKGMTNFHFEIAADLLNEEETALIRSMRPGLIQLEIGIQSANRETISEIKRKMDLEKVERTVAQIRENRNVHQHLDLIAGLPYEDYDSFAKSFDRVHAMRPDQLQLGFLKVLKGSLMHEKTQEYALVYQDRPPYEVLSTKWLSYADVIRLKKIEEMVEVYYNSGQFRNTMEHAEKEFPGAFAMYSSLADYYDKNGLFKISHSRIARYEILLHFLEEHMGVRQNSPDDSGQRALDPGKDRRQSAAEASEDKMDEYAAWLTLDLYLRDNVKNRPAFLPANKVSPDEAAAFYKTEEEERRYLKEYAAYDRRQMRKMTHLERLFGRMLLFDYRERDPLSGDAKVYEIEERTVGNEFS</sequence>
<dbReference type="SFLD" id="SFLDG01123">
    <property type="entry name" value="methyltransferase_(Class_B)"/>
    <property type="match status" value="1"/>
</dbReference>
<dbReference type="Pfam" id="PF02310">
    <property type="entry name" value="B12-binding"/>
    <property type="match status" value="1"/>
</dbReference>
<feature type="domain" description="Radical SAM core" evidence="8">
    <location>
        <begin position="188"/>
        <end position="418"/>
    </location>
</feature>
<name>A0A9D2Q957_9FIRM</name>
<organism evidence="9 10">
    <name type="scientific">Candidatus Mediterraneibacter faecavium</name>
    <dbReference type="NCBI Taxonomy" id="2838668"/>
    <lineage>
        <taxon>Bacteria</taxon>
        <taxon>Bacillati</taxon>
        <taxon>Bacillota</taxon>
        <taxon>Clostridia</taxon>
        <taxon>Lachnospirales</taxon>
        <taxon>Lachnospiraceae</taxon>
        <taxon>Mediterraneibacter</taxon>
    </lineage>
</organism>
<keyword evidence="2" id="KW-0949">S-adenosyl-L-methionine</keyword>
<dbReference type="GO" id="GO:0051539">
    <property type="term" value="F:4 iron, 4 sulfur cluster binding"/>
    <property type="evidence" value="ECO:0007669"/>
    <property type="project" value="UniProtKB-KW"/>
</dbReference>
<dbReference type="InterPro" id="IPR007197">
    <property type="entry name" value="rSAM"/>
</dbReference>
<dbReference type="Gene3D" id="3.80.30.20">
    <property type="entry name" value="tm_1862 like domain"/>
    <property type="match status" value="1"/>
</dbReference>
<evidence type="ECO:0000256" key="1">
    <source>
        <dbReference type="ARBA" id="ARBA00001966"/>
    </source>
</evidence>
<reference evidence="9" key="2">
    <citation type="submission" date="2021-04" db="EMBL/GenBank/DDBJ databases">
        <authorList>
            <person name="Gilroy R."/>
        </authorList>
    </citation>
    <scope>NUCLEOTIDE SEQUENCE</scope>
    <source>
        <strain evidence="9">CHK196-7946</strain>
    </source>
</reference>
<evidence type="ECO:0000313" key="9">
    <source>
        <dbReference type="EMBL" id="HJC74746.1"/>
    </source>
</evidence>
<feature type="domain" description="B12-binding" evidence="7">
    <location>
        <begin position="1"/>
        <end position="134"/>
    </location>
</feature>
<feature type="region of interest" description="Disordered" evidence="6">
    <location>
        <begin position="485"/>
        <end position="511"/>
    </location>
</feature>
<dbReference type="InterPro" id="IPR006158">
    <property type="entry name" value="Cobalamin-bd"/>
</dbReference>
<dbReference type="SMART" id="SM00729">
    <property type="entry name" value="Elp3"/>
    <property type="match status" value="1"/>
</dbReference>
<keyword evidence="4" id="KW-0408">Iron</keyword>
<dbReference type="GO" id="GO:0031419">
    <property type="term" value="F:cobalamin binding"/>
    <property type="evidence" value="ECO:0007669"/>
    <property type="project" value="InterPro"/>
</dbReference>
<evidence type="ECO:0000256" key="3">
    <source>
        <dbReference type="ARBA" id="ARBA00022723"/>
    </source>
</evidence>
<accession>A0A9D2Q957</accession>
<dbReference type="SUPFAM" id="SSF52242">
    <property type="entry name" value="Cobalamin (vitamin B12)-binding domain"/>
    <property type="match status" value="1"/>
</dbReference>
<dbReference type="GO" id="GO:0003824">
    <property type="term" value="F:catalytic activity"/>
    <property type="evidence" value="ECO:0007669"/>
    <property type="project" value="InterPro"/>
</dbReference>
<protein>
    <submittedName>
        <fullName evidence="9">B12-binding domain-containing radical SAM protein</fullName>
    </submittedName>
</protein>
<reference evidence="9" key="1">
    <citation type="journal article" date="2021" name="PeerJ">
        <title>Extensive microbial diversity within the chicken gut microbiome revealed by metagenomics and culture.</title>
        <authorList>
            <person name="Gilroy R."/>
            <person name="Ravi A."/>
            <person name="Getino M."/>
            <person name="Pursley I."/>
            <person name="Horton D.L."/>
            <person name="Alikhan N.F."/>
            <person name="Baker D."/>
            <person name="Gharbi K."/>
            <person name="Hall N."/>
            <person name="Watson M."/>
            <person name="Adriaenssens E.M."/>
            <person name="Foster-Nyarko E."/>
            <person name="Jarju S."/>
            <person name="Secka A."/>
            <person name="Antonio M."/>
            <person name="Oren A."/>
            <person name="Chaudhuri R.R."/>
            <person name="La Ragione R."/>
            <person name="Hildebrand F."/>
            <person name="Pallen M.J."/>
        </authorList>
    </citation>
    <scope>NUCLEOTIDE SEQUENCE</scope>
    <source>
        <strain evidence="9">CHK196-7946</strain>
    </source>
</reference>
<evidence type="ECO:0000259" key="7">
    <source>
        <dbReference type="PROSITE" id="PS51332"/>
    </source>
</evidence>
<dbReference type="CDD" id="cd01335">
    <property type="entry name" value="Radical_SAM"/>
    <property type="match status" value="1"/>
</dbReference>
<dbReference type="GO" id="GO:0046872">
    <property type="term" value="F:metal ion binding"/>
    <property type="evidence" value="ECO:0007669"/>
    <property type="project" value="UniProtKB-KW"/>
</dbReference>
<dbReference type="AlphaFoldDB" id="A0A9D2Q957"/>
<dbReference type="Proteomes" id="UP000823902">
    <property type="component" value="Unassembled WGS sequence"/>
</dbReference>
<evidence type="ECO:0000256" key="5">
    <source>
        <dbReference type="ARBA" id="ARBA00023014"/>
    </source>
</evidence>
<dbReference type="InterPro" id="IPR034466">
    <property type="entry name" value="Methyltransferase_Class_B"/>
</dbReference>
<dbReference type="Gene3D" id="3.40.50.280">
    <property type="entry name" value="Cobalamin-binding domain"/>
    <property type="match status" value="1"/>
</dbReference>
<evidence type="ECO:0000259" key="8">
    <source>
        <dbReference type="PROSITE" id="PS51918"/>
    </source>
</evidence>
<evidence type="ECO:0000313" key="10">
    <source>
        <dbReference type="Proteomes" id="UP000823902"/>
    </source>
</evidence>
<evidence type="ECO:0000256" key="2">
    <source>
        <dbReference type="ARBA" id="ARBA00022691"/>
    </source>
</evidence>
<keyword evidence="5" id="KW-0411">Iron-sulfur</keyword>
<dbReference type="Pfam" id="PF04055">
    <property type="entry name" value="Radical_SAM"/>
    <property type="match status" value="1"/>
</dbReference>
<evidence type="ECO:0000256" key="6">
    <source>
        <dbReference type="SAM" id="MobiDB-lite"/>
    </source>
</evidence>
<dbReference type="EMBL" id="DWVY01000038">
    <property type="protein sequence ID" value="HJC74746.1"/>
    <property type="molecule type" value="Genomic_DNA"/>
</dbReference>
<gene>
    <name evidence="9" type="ORF">H9697_07355</name>
</gene>
<dbReference type="GO" id="GO:0005829">
    <property type="term" value="C:cytosol"/>
    <property type="evidence" value="ECO:0007669"/>
    <property type="project" value="TreeGrafter"/>
</dbReference>
<dbReference type="SFLD" id="SFLDS00029">
    <property type="entry name" value="Radical_SAM"/>
    <property type="match status" value="1"/>
</dbReference>
<dbReference type="PROSITE" id="PS51918">
    <property type="entry name" value="RADICAL_SAM"/>
    <property type="match status" value="1"/>
</dbReference>
<proteinExistence type="predicted"/>
<dbReference type="InterPro" id="IPR025288">
    <property type="entry name" value="DUF4080"/>
</dbReference>
<dbReference type="CDD" id="cd02068">
    <property type="entry name" value="radical_SAM_B12_BD"/>
    <property type="match status" value="1"/>
</dbReference>
<dbReference type="InterPro" id="IPR023404">
    <property type="entry name" value="rSAM_horseshoe"/>
</dbReference>
<dbReference type="PANTHER" id="PTHR43409">
    <property type="entry name" value="ANAEROBIC MAGNESIUM-PROTOPORPHYRIN IX MONOMETHYL ESTER CYCLASE-RELATED"/>
    <property type="match status" value="1"/>
</dbReference>
<dbReference type="PROSITE" id="PS51332">
    <property type="entry name" value="B12_BINDING"/>
    <property type="match status" value="1"/>
</dbReference>
<dbReference type="InterPro" id="IPR051198">
    <property type="entry name" value="BchE-like"/>
</dbReference>
<dbReference type="SFLD" id="SFLDG01082">
    <property type="entry name" value="B12-binding_domain_containing"/>
    <property type="match status" value="1"/>
</dbReference>
<comment type="caution">
    <text evidence="9">The sequence shown here is derived from an EMBL/GenBank/DDBJ whole genome shotgun (WGS) entry which is preliminary data.</text>
</comment>
<comment type="cofactor">
    <cofactor evidence="1">
        <name>[4Fe-4S] cluster</name>
        <dbReference type="ChEBI" id="CHEBI:49883"/>
    </cofactor>
</comment>
<dbReference type="Pfam" id="PF13311">
    <property type="entry name" value="DUF4080"/>
    <property type="match status" value="1"/>
</dbReference>
<dbReference type="SUPFAM" id="SSF102114">
    <property type="entry name" value="Radical SAM enzymes"/>
    <property type="match status" value="1"/>
</dbReference>
<evidence type="ECO:0000256" key="4">
    <source>
        <dbReference type="ARBA" id="ARBA00023004"/>
    </source>
</evidence>
<dbReference type="InterPro" id="IPR006638">
    <property type="entry name" value="Elp3/MiaA/NifB-like_rSAM"/>
</dbReference>
<dbReference type="InterPro" id="IPR036724">
    <property type="entry name" value="Cobalamin-bd_sf"/>
</dbReference>
<keyword evidence="3" id="KW-0479">Metal-binding</keyword>
<dbReference type="InterPro" id="IPR058240">
    <property type="entry name" value="rSAM_sf"/>
</dbReference>
<dbReference type="PANTHER" id="PTHR43409:SF16">
    <property type="entry name" value="SLR0320 PROTEIN"/>
    <property type="match status" value="1"/>
</dbReference>